<keyword evidence="2" id="KW-1185">Reference proteome</keyword>
<dbReference type="EMBL" id="QJKJ01000355">
    <property type="protein sequence ID" value="RDY13031.1"/>
    <property type="molecule type" value="Genomic_DNA"/>
</dbReference>
<organism evidence="1 2">
    <name type="scientific">Mucuna pruriens</name>
    <name type="common">Velvet bean</name>
    <name type="synonym">Dolichos pruriens</name>
    <dbReference type="NCBI Taxonomy" id="157652"/>
    <lineage>
        <taxon>Eukaryota</taxon>
        <taxon>Viridiplantae</taxon>
        <taxon>Streptophyta</taxon>
        <taxon>Embryophyta</taxon>
        <taxon>Tracheophyta</taxon>
        <taxon>Spermatophyta</taxon>
        <taxon>Magnoliopsida</taxon>
        <taxon>eudicotyledons</taxon>
        <taxon>Gunneridae</taxon>
        <taxon>Pentapetalae</taxon>
        <taxon>rosids</taxon>
        <taxon>fabids</taxon>
        <taxon>Fabales</taxon>
        <taxon>Fabaceae</taxon>
        <taxon>Papilionoideae</taxon>
        <taxon>50 kb inversion clade</taxon>
        <taxon>NPAAA clade</taxon>
        <taxon>indigoferoid/millettioid clade</taxon>
        <taxon>Phaseoleae</taxon>
        <taxon>Mucuna</taxon>
    </lineage>
</organism>
<evidence type="ECO:0000313" key="2">
    <source>
        <dbReference type="Proteomes" id="UP000257109"/>
    </source>
</evidence>
<comment type="caution">
    <text evidence="1">The sequence shown here is derived from an EMBL/GenBank/DDBJ whole genome shotgun (WGS) entry which is preliminary data.</text>
</comment>
<evidence type="ECO:0000313" key="1">
    <source>
        <dbReference type="EMBL" id="RDY13031.1"/>
    </source>
</evidence>
<feature type="non-terminal residue" evidence="1">
    <location>
        <position position="1"/>
    </location>
</feature>
<sequence length="217" mass="25177">MLSAEGMKCPSSQLFFAKLLMYELVTNEVTSATAPWPLYLRSMEWCTESPLCITLKPMAKLKLLQKMANPSRNDWSRLLEDPLWAHRTTYQTLLGIAIWPTTKPSKTGNYSYRNWKSYTWRLLRTSESTRKTILRKEFKIGQMLKLIVGKLRSRLDWPFIVTDIFPYRAVEVNGHQLKPYHEGLILSSKEGEVEVLMLIEHVIPEGILEEIPESMNA</sequence>
<dbReference type="AlphaFoldDB" id="A0A371ID96"/>
<accession>A0A371ID96</accession>
<gene>
    <name evidence="1" type="ORF">CR513_02106</name>
</gene>
<proteinExistence type="predicted"/>
<reference evidence="1" key="1">
    <citation type="submission" date="2018-05" db="EMBL/GenBank/DDBJ databases">
        <title>Draft genome of Mucuna pruriens seed.</title>
        <authorList>
            <person name="Nnadi N.E."/>
            <person name="Vos R."/>
            <person name="Hasami M.H."/>
            <person name="Devisetty U.K."/>
            <person name="Aguiy J.C."/>
        </authorList>
    </citation>
    <scope>NUCLEOTIDE SEQUENCE [LARGE SCALE GENOMIC DNA]</scope>
    <source>
        <strain evidence="1">JCA_2017</strain>
    </source>
</reference>
<protein>
    <submittedName>
        <fullName evidence="1">Uncharacterized protein</fullName>
    </submittedName>
</protein>
<dbReference type="OrthoDB" id="6148813at2759"/>
<dbReference type="Proteomes" id="UP000257109">
    <property type="component" value="Unassembled WGS sequence"/>
</dbReference>
<name>A0A371ID96_MUCPR</name>